<dbReference type="Pfam" id="PF14268">
    <property type="entry name" value="YoaP"/>
    <property type="match status" value="1"/>
</dbReference>
<evidence type="ECO:0000259" key="1">
    <source>
        <dbReference type="PROSITE" id="PS51186"/>
    </source>
</evidence>
<comment type="caution">
    <text evidence="2">The sequence shown here is derived from an EMBL/GenBank/DDBJ whole genome shotgun (WGS) entry which is preliminary data.</text>
</comment>
<accession>A0ABP9GF15</accession>
<evidence type="ECO:0000313" key="3">
    <source>
        <dbReference type="Proteomes" id="UP001501302"/>
    </source>
</evidence>
<dbReference type="EMBL" id="BAABJJ010000013">
    <property type="protein sequence ID" value="GAA4941070.1"/>
    <property type="molecule type" value="Genomic_DNA"/>
</dbReference>
<keyword evidence="3" id="KW-1185">Reference proteome</keyword>
<dbReference type="SUPFAM" id="SSF55729">
    <property type="entry name" value="Acyl-CoA N-acyltransferases (Nat)"/>
    <property type="match status" value="1"/>
</dbReference>
<gene>
    <name evidence="2" type="ORF">GCM10023314_12510</name>
</gene>
<feature type="domain" description="N-acetyltransferase" evidence="1">
    <location>
        <begin position="1"/>
        <end position="151"/>
    </location>
</feature>
<dbReference type="PROSITE" id="PS51186">
    <property type="entry name" value="GNAT"/>
    <property type="match status" value="1"/>
</dbReference>
<dbReference type="RefSeq" id="WP_345190862.1">
    <property type="nucleotide sequence ID" value="NZ_BAABJJ010000013.1"/>
</dbReference>
<sequence>MKIVAVTPDNVEQETLFCIKDMKKPEAKNKQKWFEKRHKEGLKLKILKDEADKMIGFIEYIPAINAWRPIDADNFMFIHCLYIYAKKNRNQGLGSLLVKAAEKDAKEKNMAGLCVMTSKGSWMADKRLFEQNGFIEVDNRGRFELLSKQWNTTSPEPKLFDWTSQQNKYKGWNLVYADQCPWHEKSVEAMLHVALDAGIDLKITKMETAREAKKAPSGFGVFNLLHDGKLLEDHYLSATRFKNILKKELKK</sequence>
<reference evidence="3" key="1">
    <citation type="journal article" date="2019" name="Int. J. Syst. Evol. Microbiol.">
        <title>The Global Catalogue of Microorganisms (GCM) 10K type strain sequencing project: providing services to taxonomists for standard genome sequencing and annotation.</title>
        <authorList>
            <consortium name="The Broad Institute Genomics Platform"/>
            <consortium name="The Broad Institute Genome Sequencing Center for Infectious Disease"/>
            <person name="Wu L."/>
            <person name="Ma J."/>
        </authorList>
    </citation>
    <scope>NUCLEOTIDE SEQUENCE [LARGE SCALE GENOMIC DNA]</scope>
    <source>
        <strain evidence="3">JCM 18285</strain>
    </source>
</reference>
<dbReference type="Pfam" id="PF00583">
    <property type="entry name" value="Acetyltransf_1"/>
    <property type="match status" value="1"/>
</dbReference>
<name>A0ABP9GF15_9FLAO</name>
<dbReference type="InterPro" id="IPR000182">
    <property type="entry name" value="GNAT_dom"/>
</dbReference>
<proteinExistence type="predicted"/>
<organism evidence="2 3">
    <name type="scientific">Algibacter agarivorans</name>
    <dbReference type="NCBI Taxonomy" id="1109741"/>
    <lineage>
        <taxon>Bacteria</taxon>
        <taxon>Pseudomonadati</taxon>
        <taxon>Bacteroidota</taxon>
        <taxon>Flavobacteriia</taxon>
        <taxon>Flavobacteriales</taxon>
        <taxon>Flavobacteriaceae</taxon>
        <taxon>Algibacter</taxon>
    </lineage>
</organism>
<dbReference type="CDD" id="cd04301">
    <property type="entry name" value="NAT_SF"/>
    <property type="match status" value="1"/>
</dbReference>
<dbReference type="Gene3D" id="3.40.630.30">
    <property type="match status" value="1"/>
</dbReference>
<dbReference type="InterPro" id="IPR016181">
    <property type="entry name" value="Acyl_CoA_acyltransferase"/>
</dbReference>
<dbReference type="Proteomes" id="UP001501302">
    <property type="component" value="Unassembled WGS sequence"/>
</dbReference>
<protein>
    <submittedName>
        <fullName evidence="2">N-acetyltransferase</fullName>
    </submittedName>
</protein>
<dbReference type="InterPro" id="IPR025685">
    <property type="entry name" value="YoaP-like_dom"/>
</dbReference>
<evidence type="ECO:0000313" key="2">
    <source>
        <dbReference type="EMBL" id="GAA4941070.1"/>
    </source>
</evidence>